<proteinExistence type="predicted"/>
<dbReference type="CDD" id="cd07185">
    <property type="entry name" value="OmpA_C-like"/>
    <property type="match status" value="1"/>
</dbReference>
<evidence type="ECO:0000313" key="9">
    <source>
        <dbReference type="Proteomes" id="UP000029736"/>
    </source>
</evidence>
<dbReference type="InterPro" id="IPR006664">
    <property type="entry name" value="OMP_bac"/>
</dbReference>
<dbReference type="Proteomes" id="UP000029736">
    <property type="component" value="Unassembled WGS sequence"/>
</dbReference>
<comment type="caution">
    <text evidence="8">The sequence shown here is derived from an EMBL/GenBank/DDBJ whole genome shotgun (WGS) entry which is preliminary data.</text>
</comment>
<feature type="region of interest" description="Disordered" evidence="5">
    <location>
        <begin position="260"/>
        <end position="319"/>
    </location>
</feature>
<gene>
    <name evidence="8" type="ORF">IX84_04015</name>
</gene>
<dbReference type="InterPro" id="IPR036737">
    <property type="entry name" value="OmpA-like_sf"/>
</dbReference>
<dbReference type="SUPFAM" id="SSF103647">
    <property type="entry name" value="TSP type-3 repeat"/>
    <property type="match status" value="1"/>
</dbReference>
<dbReference type="PRINTS" id="PR01021">
    <property type="entry name" value="OMPADOMAIN"/>
</dbReference>
<evidence type="ECO:0000256" key="2">
    <source>
        <dbReference type="ARBA" id="ARBA00023136"/>
    </source>
</evidence>
<accession>A0A098SD99</accession>
<feature type="domain" description="OmpA-like" evidence="7">
    <location>
        <begin position="363"/>
        <end position="478"/>
    </location>
</feature>
<protein>
    <recommendedName>
        <fullName evidence="7">OmpA-like domain-containing protein</fullName>
    </recommendedName>
</protein>
<evidence type="ECO:0000256" key="6">
    <source>
        <dbReference type="SAM" id="SignalP"/>
    </source>
</evidence>
<evidence type="ECO:0000256" key="5">
    <source>
        <dbReference type="SAM" id="MobiDB-lite"/>
    </source>
</evidence>
<dbReference type="PANTHER" id="PTHR30329:SF21">
    <property type="entry name" value="LIPOPROTEIN YIAD-RELATED"/>
    <property type="match status" value="1"/>
</dbReference>
<name>A0A098SD99_9BACT</name>
<keyword evidence="2 4" id="KW-0472">Membrane</keyword>
<dbReference type="STRING" id="1524460.IX84_04015"/>
<dbReference type="Gene3D" id="3.30.1330.60">
    <property type="entry name" value="OmpA-like domain"/>
    <property type="match status" value="1"/>
</dbReference>
<keyword evidence="6" id="KW-0732">Signal</keyword>
<dbReference type="InterPro" id="IPR006665">
    <property type="entry name" value="OmpA-like"/>
</dbReference>
<sequence length="495" mass="54360">MTMTKRSTLLLTLLFFIGVAVLHAQEEEESGADYGTPKDMIEFGLHGGYFFVGGDVPHQPSYGVGFHVRKSLDYVFSVRFDGFYGSARGEEGDPVDDDFFEHETTYISGTAFGIISANNLRWNRSTRKTNLYALVGVGGAAFKPRVNVDQRSGDLTDPAFSIAPHVATGAGIAFRISDRMNIGLEHQIFFPMGSLGDNIDGQTIQGGGNRTLSRDMLNYTSVRLNFNIGNATKASPPLYWVNPMENVMNELDNIKKNQGAALQDSDGDGVIDAIDQEPNTPPDVPVDTKGRTLDSDRDGVPDYKDREPYFPPRPGERVNEEGVVVNPTSVPGGGVSEDRVREIISEELQNYQLRQNESGGAGGGQMTEWFLPMIHFGTDSDRIKYADYGTLASIARMMKGNPQLRIVVTGFADASAPESYNDELSYLRAKAVVDHMVSNHGIGRGRFVVQWKGESELLVPSGNSYMNRRVEFRVAQPDDVEMDPPAGVKKEEGGF</sequence>
<dbReference type="AlphaFoldDB" id="A0A098SD99"/>
<evidence type="ECO:0000313" key="8">
    <source>
        <dbReference type="EMBL" id="KGE88967.1"/>
    </source>
</evidence>
<evidence type="ECO:0000256" key="1">
    <source>
        <dbReference type="ARBA" id="ARBA00004442"/>
    </source>
</evidence>
<reference evidence="8 9" key="1">
    <citation type="journal article" date="2014" name="Int. J. Syst. Evol. Microbiol.">
        <title>Phaeodactylibacter xiamenensis gen. nov., sp. nov., a member of the family Saprospiraceae isolated from the marine alga Phaeodactylum tricornutum.</title>
        <authorList>
            <person name="Chen Z.Jr."/>
            <person name="Lei X."/>
            <person name="Lai Q."/>
            <person name="Li Y."/>
            <person name="Zhang B."/>
            <person name="Zhang J."/>
            <person name="Zhang H."/>
            <person name="Yang L."/>
            <person name="Zheng W."/>
            <person name="Tian Y."/>
            <person name="Yu Z."/>
            <person name="Xu H.Jr."/>
            <person name="Zheng T."/>
        </authorList>
    </citation>
    <scope>NUCLEOTIDE SEQUENCE [LARGE SCALE GENOMIC DNA]</scope>
    <source>
        <strain evidence="8 9">KD52</strain>
    </source>
</reference>
<feature type="chain" id="PRO_5001947900" description="OmpA-like domain-containing protein" evidence="6">
    <location>
        <begin position="25"/>
        <end position="495"/>
    </location>
</feature>
<dbReference type="InterPro" id="IPR050330">
    <property type="entry name" value="Bact_OuterMem_StrucFunc"/>
</dbReference>
<comment type="subcellular location">
    <subcellularLocation>
        <location evidence="1">Cell outer membrane</location>
    </subcellularLocation>
</comment>
<dbReference type="Gene3D" id="4.10.1080.10">
    <property type="entry name" value="TSP type-3 repeat"/>
    <property type="match status" value="1"/>
</dbReference>
<feature type="compositionally biased region" description="Basic and acidic residues" evidence="5">
    <location>
        <begin position="286"/>
        <end position="319"/>
    </location>
</feature>
<dbReference type="PANTHER" id="PTHR30329">
    <property type="entry name" value="STATOR ELEMENT OF FLAGELLAR MOTOR COMPLEX"/>
    <property type="match status" value="1"/>
</dbReference>
<dbReference type="GO" id="GO:0009279">
    <property type="term" value="C:cell outer membrane"/>
    <property type="evidence" value="ECO:0007669"/>
    <property type="project" value="UniProtKB-SubCell"/>
</dbReference>
<dbReference type="EMBL" id="JPOS01000012">
    <property type="protein sequence ID" value="KGE88967.1"/>
    <property type="molecule type" value="Genomic_DNA"/>
</dbReference>
<evidence type="ECO:0000259" key="7">
    <source>
        <dbReference type="PROSITE" id="PS51123"/>
    </source>
</evidence>
<keyword evidence="3" id="KW-0998">Cell outer membrane</keyword>
<organism evidence="8 9">
    <name type="scientific">Phaeodactylibacter xiamenensis</name>
    <dbReference type="NCBI Taxonomy" id="1524460"/>
    <lineage>
        <taxon>Bacteria</taxon>
        <taxon>Pseudomonadati</taxon>
        <taxon>Bacteroidota</taxon>
        <taxon>Saprospiria</taxon>
        <taxon>Saprospirales</taxon>
        <taxon>Haliscomenobacteraceae</taxon>
        <taxon>Phaeodactylibacter</taxon>
    </lineage>
</organism>
<dbReference type="PROSITE" id="PS51123">
    <property type="entry name" value="OMPA_2"/>
    <property type="match status" value="1"/>
</dbReference>
<dbReference type="SUPFAM" id="SSF103088">
    <property type="entry name" value="OmpA-like"/>
    <property type="match status" value="1"/>
</dbReference>
<dbReference type="Pfam" id="PF00691">
    <property type="entry name" value="OmpA"/>
    <property type="match status" value="1"/>
</dbReference>
<keyword evidence="9" id="KW-1185">Reference proteome</keyword>
<dbReference type="InterPro" id="IPR028974">
    <property type="entry name" value="TSP_type-3_rpt"/>
</dbReference>
<evidence type="ECO:0000256" key="3">
    <source>
        <dbReference type="ARBA" id="ARBA00023237"/>
    </source>
</evidence>
<feature type="signal peptide" evidence="6">
    <location>
        <begin position="1"/>
        <end position="24"/>
    </location>
</feature>
<evidence type="ECO:0000256" key="4">
    <source>
        <dbReference type="PROSITE-ProRule" id="PRU00473"/>
    </source>
</evidence>
<dbReference type="GO" id="GO:0005509">
    <property type="term" value="F:calcium ion binding"/>
    <property type="evidence" value="ECO:0007669"/>
    <property type="project" value="InterPro"/>
</dbReference>